<dbReference type="HOGENOM" id="CLU_1113868_0_0_2"/>
<sequence>MVLGNAPFLADAYFGHRTRLYNLDLLRNPNNVSKIIEKSYDCGVRSINLANKENLLKAFGMACDNGVEMQAVSTIGKTEMDYVIPDYDEARREATWKEDIENLAQFDNSIMLVDEFLIDSYDWDFITDILDAINDTGIPSGIITSFPFKTSLELIDSPLLEDKNLFDFYMIPVNKLGYMMDVPHFKSDKQEELKLMLDKIDKKIIINKILAVGIQRPEEAFNFLNTLDFADMVSVGIASEREAEETFGIFKQNLDFF</sequence>
<gene>
    <name evidence="1" type="ordered locus">mru_0680</name>
</gene>
<keyword evidence="2" id="KW-1185">Reference proteome</keyword>
<proteinExistence type="predicted"/>
<reference evidence="1 2" key="1">
    <citation type="journal article" date="2010" name="PLoS ONE">
        <title>The genome sequence of the rumen methanogen Methanobrevibacter ruminantium reveals new possibilities for controlling ruminant methane emissions.</title>
        <authorList>
            <person name="Leahy S.C."/>
            <person name="Kelly W.J."/>
            <person name="Altermann E."/>
            <person name="Ronimus R.S."/>
            <person name="Yeoman C.J."/>
            <person name="Pacheco D.M."/>
            <person name="Li D."/>
            <person name="Kong Z."/>
            <person name="McTavish S."/>
            <person name="Sang C."/>
            <person name="Lambie S.C."/>
            <person name="Janssen P.H."/>
            <person name="Dey D."/>
            <person name="Attwood G.T."/>
        </authorList>
    </citation>
    <scope>NUCLEOTIDE SEQUENCE [LARGE SCALE GENOMIC DNA]</scope>
    <source>
        <strain evidence="2">ATCC 35063 / DSM 1093 / JCM 13430 / OCM 146 / M1</strain>
    </source>
</reference>
<evidence type="ECO:0000313" key="2">
    <source>
        <dbReference type="Proteomes" id="UP000008680"/>
    </source>
</evidence>
<protein>
    <submittedName>
        <fullName evidence="1">Uncharacterized protein</fullName>
    </submittedName>
</protein>
<organism evidence="1 2">
    <name type="scientific">Methanobrevibacter ruminantium (strain ATCC 35063 / DSM 1093 / JCM 13430 / OCM 146 / M1)</name>
    <name type="common">Methanobacterium ruminantium</name>
    <dbReference type="NCBI Taxonomy" id="634498"/>
    <lineage>
        <taxon>Archaea</taxon>
        <taxon>Methanobacteriati</taxon>
        <taxon>Methanobacteriota</taxon>
        <taxon>Methanomada group</taxon>
        <taxon>Methanobacteria</taxon>
        <taxon>Methanobacteriales</taxon>
        <taxon>Methanobacteriaceae</taxon>
        <taxon>Methanobrevibacter</taxon>
    </lineage>
</organism>
<dbReference type="PATRIC" id="fig|634498.28.peg.682"/>
<accession>D3E1X0</accession>
<name>D3E1X0_METRM</name>
<dbReference type="AlphaFoldDB" id="D3E1X0"/>
<dbReference type="eggNOG" id="arCOG04851">
    <property type="taxonomic scope" value="Archaea"/>
</dbReference>
<dbReference type="Proteomes" id="UP000008680">
    <property type="component" value="Chromosome"/>
</dbReference>
<dbReference type="OrthoDB" id="359091at2157"/>
<evidence type="ECO:0000313" key="1">
    <source>
        <dbReference type="EMBL" id="ADC46531.1"/>
    </source>
</evidence>
<dbReference type="KEGG" id="mru:mru_0680"/>
<dbReference type="EMBL" id="CP001719">
    <property type="protein sequence ID" value="ADC46531.1"/>
    <property type="molecule type" value="Genomic_DNA"/>
</dbReference>